<evidence type="ECO:0000313" key="3">
    <source>
        <dbReference type="Proteomes" id="UP000235965"/>
    </source>
</evidence>
<feature type="compositionally biased region" description="Low complexity" evidence="1">
    <location>
        <begin position="484"/>
        <end position="503"/>
    </location>
</feature>
<accession>A0A2J7RPE0</accession>
<feature type="region of interest" description="Disordered" evidence="1">
    <location>
        <begin position="477"/>
        <end position="503"/>
    </location>
</feature>
<keyword evidence="3" id="KW-1185">Reference proteome</keyword>
<feature type="region of interest" description="Disordered" evidence="1">
    <location>
        <begin position="549"/>
        <end position="569"/>
    </location>
</feature>
<evidence type="ECO:0000256" key="1">
    <source>
        <dbReference type="SAM" id="MobiDB-lite"/>
    </source>
</evidence>
<feature type="compositionally biased region" description="Polar residues" evidence="1">
    <location>
        <begin position="274"/>
        <end position="287"/>
    </location>
</feature>
<name>A0A2J7RPE0_9NEOP</name>
<sequence length="569" mass="62138">MGAAWCRERSLEAHDSKSPLRRIILQICPTGRAEQRPRASEFNSNKNELDRIKSRPLVSQPVPIHTTHRPISQTHALNACSKWEDATLSVPETRDESRTPIPPPRKKKQQRLQQEGWKSIPRPPPPQPPEVAKKKRRQKALSTASLPNYAELSLSACSENPSSGHKSPPRSETCVPLSAKSSGLSSLTVEKIENCVRRCKSFGAFKPEQLKLKSAPRYSSESDDSFDGLDDWDLRVIEHCDAHEDSPPHTMLPTQRGSRKSSTDGKEDHREEISTSPDRGNETTNLVDQGMDQPDKISTSTTSHKETASIIDGRIGLPEEISLAVIPENQTVSPPDRGMDSPEETLLSDASHAEMTRSSSGCKVGQAGSPKPQEFEALNHPARPASEIDGTTFLVCDSVNQKNSTVDSRLANGFSGTGTPTGLKTPPPTPENSKSKLQERLFHQDDEVTHSSLLRLLKDYETADGKVEEIGVKPVLNGLGVPPTLRESTSRGSSRRSSMTPSLSELEAALSDLLEASASRTGAEEDEGDVTPPVQQTLRMISPKPFSAFSSSFHPVQTNVGSKQLETSA</sequence>
<feature type="region of interest" description="Disordered" evidence="1">
    <location>
        <begin position="88"/>
        <end position="145"/>
    </location>
</feature>
<proteinExistence type="predicted"/>
<organism evidence="2 3">
    <name type="scientific">Cryptotermes secundus</name>
    <dbReference type="NCBI Taxonomy" id="105785"/>
    <lineage>
        <taxon>Eukaryota</taxon>
        <taxon>Metazoa</taxon>
        <taxon>Ecdysozoa</taxon>
        <taxon>Arthropoda</taxon>
        <taxon>Hexapoda</taxon>
        <taxon>Insecta</taxon>
        <taxon>Pterygota</taxon>
        <taxon>Neoptera</taxon>
        <taxon>Polyneoptera</taxon>
        <taxon>Dictyoptera</taxon>
        <taxon>Blattodea</taxon>
        <taxon>Blattoidea</taxon>
        <taxon>Termitoidae</taxon>
        <taxon>Kalotermitidae</taxon>
        <taxon>Cryptotermitinae</taxon>
        <taxon>Cryptotermes</taxon>
    </lineage>
</organism>
<feature type="region of interest" description="Disordered" evidence="1">
    <location>
        <begin position="408"/>
        <end position="434"/>
    </location>
</feature>
<feature type="compositionally biased region" description="Basic and acidic residues" evidence="1">
    <location>
        <begin position="261"/>
        <end position="273"/>
    </location>
</feature>
<reference evidence="2 3" key="1">
    <citation type="submission" date="2017-12" db="EMBL/GenBank/DDBJ databases">
        <title>Hemimetabolous genomes reveal molecular basis of termite eusociality.</title>
        <authorList>
            <person name="Harrison M.C."/>
            <person name="Jongepier E."/>
            <person name="Robertson H.M."/>
            <person name="Arning N."/>
            <person name="Bitard-Feildel T."/>
            <person name="Chao H."/>
            <person name="Childers C.P."/>
            <person name="Dinh H."/>
            <person name="Doddapaneni H."/>
            <person name="Dugan S."/>
            <person name="Gowin J."/>
            <person name="Greiner C."/>
            <person name="Han Y."/>
            <person name="Hu H."/>
            <person name="Hughes D.S.T."/>
            <person name="Huylmans A.-K."/>
            <person name="Kemena C."/>
            <person name="Kremer L.P.M."/>
            <person name="Lee S.L."/>
            <person name="Lopez-Ezquerra A."/>
            <person name="Mallet L."/>
            <person name="Monroy-Kuhn J.M."/>
            <person name="Moser A."/>
            <person name="Murali S.C."/>
            <person name="Muzny D.M."/>
            <person name="Otani S."/>
            <person name="Piulachs M.-D."/>
            <person name="Poelchau M."/>
            <person name="Qu J."/>
            <person name="Schaub F."/>
            <person name="Wada-Katsumata A."/>
            <person name="Worley K.C."/>
            <person name="Xie Q."/>
            <person name="Ylla G."/>
            <person name="Poulsen M."/>
            <person name="Gibbs R.A."/>
            <person name="Schal C."/>
            <person name="Richards S."/>
            <person name="Belles X."/>
            <person name="Korb J."/>
            <person name="Bornberg-Bauer E."/>
        </authorList>
    </citation>
    <scope>NUCLEOTIDE SEQUENCE [LARGE SCALE GENOMIC DNA]</scope>
    <source>
        <tissue evidence="2">Whole body</tissue>
    </source>
</reference>
<gene>
    <name evidence="2" type="ORF">B7P43_G14171</name>
</gene>
<dbReference type="AlphaFoldDB" id="A0A2J7RPE0"/>
<dbReference type="Proteomes" id="UP000235965">
    <property type="component" value="Unassembled WGS sequence"/>
</dbReference>
<comment type="caution">
    <text evidence="2">The sequence shown here is derived from an EMBL/GenBank/DDBJ whole genome shotgun (WGS) entry which is preliminary data.</text>
</comment>
<feature type="region of interest" description="Disordered" evidence="1">
    <location>
        <begin position="241"/>
        <end position="306"/>
    </location>
</feature>
<feature type="compositionally biased region" description="Polar residues" evidence="1">
    <location>
        <begin position="556"/>
        <end position="569"/>
    </location>
</feature>
<evidence type="ECO:0000313" key="2">
    <source>
        <dbReference type="EMBL" id="PNF42706.1"/>
    </source>
</evidence>
<dbReference type="InParanoid" id="A0A2J7RPE0"/>
<feature type="region of interest" description="Disordered" evidence="1">
    <location>
        <begin position="157"/>
        <end position="183"/>
    </location>
</feature>
<feature type="region of interest" description="Disordered" evidence="1">
    <location>
        <begin position="31"/>
        <end position="63"/>
    </location>
</feature>
<protein>
    <submittedName>
        <fullName evidence="2">Uncharacterized protein</fullName>
    </submittedName>
</protein>
<dbReference type="OrthoDB" id="7701454at2759"/>
<dbReference type="EMBL" id="NEVH01001361">
    <property type="protein sequence ID" value="PNF42706.1"/>
    <property type="molecule type" value="Genomic_DNA"/>
</dbReference>